<dbReference type="RefSeq" id="WP_095902188.1">
    <property type="nucleotide sequence ID" value="NZ_CP022383.1"/>
</dbReference>
<feature type="transmembrane region" description="Helical" evidence="1">
    <location>
        <begin position="12"/>
        <end position="37"/>
    </location>
</feature>
<dbReference type="AlphaFoldDB" id="A0A250F5P0"/>
<name>A0A250F5P0_CAPSP</name>
<proteinExistence type="predicted"/>
<keyword evidence="1" id="KW-0812">Transmembrane</keyword>
<feature type="transmembrane region" description="Helical" evidence="1">
    <location>
        <begin position="268"/>
        <end position="289"/>
    </location>
</feature>
<feature type="transmembrane region" description="Helical" evidence="1">
    <location>
        <begin position="182"/>
        <end position="199"/>
    </location>
</feature>
<feature type="transmembrane region" description="Helical" evidence="1">
    <location>
        <begin position="57"/>
        <end position="79"/>
    </location>
</feature>
<feature type="transmembrane region" description="Helical" evidence="1">
    <location>
        <begin position="99"/>
        <end position="118"/>
    </location>
</feature>
<evidence type="ECO:0000313" key="3">
    <source>
        <dbReference type="Proteomes" id="UP000217334"/>
    </source>
</evidence>
<reference evidence="3" key="1">
    <citation type="submission" date="2017-06" db="EMBL/GenBank/DDBJ databases">
        <title>Capnocytophaga spp. assemblies.</title>
        <authorList>
            <person name="Gulvik C.A."/>
        </authorList>
    </citation>
    <scope>NUCLEOTIDE SEQUENCE [LARGE SCALE GENOMIC DNA]</scope>
    <source>
        <strain evidence="3">H4486</strain>
    </source>
</reference>
<keyword evidence="1" id="KW-1133">Transmembrane helix</keyword>
<dbReference type="Proteomes" id="UP000217334">
    <property type="component" value="Chromosome"/>
</dbReference>
<feature type="transmembrane region" description="Helical" evidence="1">
    <location>
        <begin position="206"/>
        <end position="228"/>
    </location>
</feature>
<protein>
    <submittedName>
        <fullName evidence="2">Uncharacterized protein</fullName>
    </submittedName>
</protein>
<evidence type="ECO:0000313" key="2">
    <source>
        <dbReference type="EMBL" id="ATA80459.1"/>
    </source>
</evidence>
<keyword evidence="1" id="KW-0472">Membrane</keyword>
<accession>A0A250F5P0</accession>
<gene>
    <name evidence="2" type="ORF">CGC59_12585</name>
</gene>
<organism evidence="2 3">
    <name type="scientific">Capnocytophaga sputigena</name>
    <dbReference type="NCBI Taxonomy" id="1019"/>
    <lineage>
        <taxon>Bacteria</taxon>
        <taxon>Pseudomonadati</taxon>
        <taxon>Bacteroidota</taxon>
        <taxon>Flavobacteriia</taxon>
        <taxon>Flavobacteriales</taxon>
        <taxon>Flavobacteriaceae</taxon>
        <taxon>Capnocytophaga</taxon>
    </lineage>
</organism>
<evidence type="ECO:0000256" key="1">
    <source>
        <dbReference type="SAM" id="Phobius"/>
    </source>
</evidence>
<feature type="transmembrane region" description="Helical" evidence="1">
    <location>
        <begin position="315"/>
        <end position="335"/>
    </location>
</feature>
<feature type="transmembrane region" description="Helical" evidence="1">
    <location>
        <begin position="240"/>
        <end position="259"/>
    </location>
</feature>
<sequence length="344" mass="40382">MKKYLLERYPTIWNTHLIWALPLIFAIHLFFFLWGFATVTDENMSNYSFGLENHFEGLPMVMNFIAIVLLLVGWLIRLFRNNAFERFYPVSRWQLFRQFVIYLFIMGGILSSGLSFMVGENTKVHWRYTDSYIHNVLRQYPENFNFEDVERLPEAQQREYHIANNAKDIKERLFIVGHDEEITMVATATFVLTLLLFAVRITSLRTVLLSIVCGGVLCLLLGLVLIFVLSSNMFGMRDVYVVLAILWLTYLSIIALSIFSDKKQYRGIAMNISLFGFLPMTIVTLIAIVERYDWWYPSSITEEIYYYFWYNIKELIVSIGGILLSLVFIGLYTSVIKRWRAMPE</sequence>
<dbReference type="EMBL" id="CP022383">
    <property type="protein sequence ID" value="ATA80459.1"/>
    <property type="molecule type" value="Genomic_DNA"/>
</dbReference>